<evidence type="ECO:0000256" key="6">
    <source>
        <dbReference type="ARBA" id="ARBA00022568"/>
    </source>
</evidence>
<dbReference type="GO" id="GO:0009705">
    <property type="term" value="C:plant-type vacuole membrane"/>
    <property type="evidence" value="ECO:0007669"/>
    <property type="project" value="TreeGrafter"/>
</dbReference>
<feature type="transmembrane region" description="Helical" evidence="12">
    <location>
        <begin position="284"/>
        <end position="305"/>
    </location>
</feature>
<protein>
    <recommendedName>
        <fullName evidence="12">Vacuolar cation/proton exchanger</fullName>
    </recommendedName>
</protein>
<evidence type="ECO:0000256" key="8">
    <source>
        <dbReference type="ARBA" id="ARBA00022837"/>
    </source>
</evidence>
<dbReference type="PANTHER" id="PTHR31503">
    <property type="entry name" value="VACUOLAR CALCIUM ION TRANSPORTER"/>
    <property type="match status" value="1"/>
</dbReference>
<dbReference type="Gramene" id="OE9A077850T1">
    <property type="protein sequence ID" value="OE9A077850C1"/>
    <property type="gene ID" value="OE9A077850"/>
</dbReference>
<dbReference type="Gene3D" id="1.20.1420.30">
    <property type="entry name" value="NCX, central ion-binding region"/>
    <property type="match status" value="2"/>
</dbReference>
<dbReference type="NCBIfam" id="TIGR00378">
    <property type="entry name" value="cax"/>
    <property type="match status" value="1"/>
</dbReference>
<evidence type="ECO:0000256" key="3">
    <source>
        <dbReference type="ARBA" id="ARBA00022448"/>
    </source>
</evidence>
<reference evidence="14 15" key="1">
    <citation type="submission" date="2019-12" db="EMBL/GenBank/DDBJ databases">
        <authorList>
            <person name="Alioto T."/>
            <person name="Alioto T."/>
            <person name="Gomez Garrido J."/>
        </authorList>
    </citation>
    <scope>NUCLEOTIDE SEQUENCE [LARGE SCALE GENOMIC DNA]</scope>
</reference>
<feature type="transmembrane region" description="Helical" evidence="12">
    <location>
        <begin position="68"/>
        <end position="91"/>
    </location>
</feature>
<dbReference type="InterPro" id="IPR004837">
    <property type="entry name" value="NaCa_Exmemb"/>
</dbReference>
<evidence type="ECO:0000256" key="7">
    <source>
        <dbReference type="ARBA" id="ARBA00022692"/>
    </source>
</evidence>
<dbReference type="Proteomes" id="UP000594638">
    <property type="component" value="Unassembled WGS sequence"/>
</dbReference>
<evidence type="ECO:0000256" key="4">
    <source>
        <dbReference type="ARBA" id="ARBA00022449"/>
    </source>
</evidence>
<feature type="domain" description="Sodium/calcium exchanger membrane region" evidence="13">
    <location>
        <begin position="103"/>
        <end position="257"/>
    </location>
</feature>
<feature type="transmembrane region" description="Helical" evidence="12">
    <location>
        <begin position="236"/>
        <end position="255"/>
    </location>
</feature>
<proteinExistence type="inferred from homology"/>
<keyword evidence="4 12" id="KW-0050">Antiport</keyword>
<evidence type="ECO:0000256" key="9">
    <source>
        <dbReference type="ARBA" id="ARBA00022989"/>
    </source>
</evidence>
<accession>A0A8S0RKW6</accession>
<dbReference type="EMBL" id="CACTIH010003633">
    <property type="protein sequence ID" value="CAA2979731.1"/>
    <property type="molecule type" value="Genomic_DNA"/>
</dbReference>
<evidence type="ECO:0000313" key="15">
    <source>
        <dbReference type="Proteomes" id="UP000594638"/>
    </source>
</evidence>
<evidence type="ECO:0000259" key="13">
    <source>
        <dbReference type="Pfam" id="PF01699"/>
    </source>
</evidence>
<keyword evidence="5 12" id="KW-0926">Vacuole</keyword>
<evidence type="ECO:0000313" key="14">
    <source>
        <dbReference type="EMBL" id="CAA2979731.1"/>
    </source>
</evidence>
<evidence type="ECO:0000256" key="11">
    <source>
        <dbReference type="ARBA" id="ARBA00023136"/>
    </source>
</evidence>
<evidence type="ECO:0000256" key="5">
    <source>
        <dbReference type="ARBA" id="ARBA00022554"/>
    </source>
</evidence>
<feature type="transmembrane region" description="Helical" evidence="12">
    <location>
        <begin position="350"/>
        <end position="374"/>
    </location>
</feature>
<dbReference type="GO" id="GO:0006874">
    <property type="term" value="P:intracellular calcium ion homeostasis"/>
    <property type="evidence" value="ECO:0007669"/>
    <property type="project" value="TreeGrafter"/>
</dbReference>
<feature type="transmembrane region" description="Helical" evidence="12">
    <location>
        <begin position="311"/>
        <end position="338"/>
    </location>
</feature>
<keyword evidence="6 12" id="KW-0109">Calcium transport</keyword>
<comment type="caution">
    <text evidence="14">The sequence shown here is derived from an EMBL/GenBank/DDBJ whole genome shotgun (WGS) entry which is preliminary data.</text>
</comment>
<keyword evidence="3 12" id="KW-0813">Transport</keyword>
<evidence type="ECO:0000256" key="2">
    <source>
        <dbReference type="ARBA" id="ARBA00008248"/>
    </source>
</evidence>
<keyword evidence="8 12" id="KW-0106">Calcium</keyword>
<feature type="transmembrane region" description="Helical" evidence="12">
    <location>
        <begin position="103"/>
        <end position="122"/>
    </location>
</feature>
<dbReference type="AlphaFoldDB" id="A0A8S0RKW6"/>
<feature type="transmembrane region" description="Helical" evidence="12">
    <location>
        <begin position="134"/>
        <end position="156"/>
    </location>
</feature>
<keyword evidence="9 12" id="KW-1133">Transmembrane helix</keyword>
<comment type="function">
    <text evidence="12">Vacuolar cation/proton exchanger (CAX). Translocates Ca(2+) and other metal ions into vacuoles using the proton gradient formed by H(+)-ATPase and H(+)-pyrophosphatase.</text>
</comment>
<dbReference type="OrthoDB" id="1699231at2759"/>
<dbReference type="InterPro" id="IPR044880">
    <property type="entry name" value="NCX_ion-bd_dom_sf"/>
</dbReference>
<dbReference type="PANTHER" id="PTHR31503:SF97">
    <property type="entry name" value="VACUOLAR CATION_PROTON EXCHANGER"/>
    <property type="match status" value="1"/>
</dbReference>
<sequence>MDGEEREREMASTEPWLLENGNIRCLTMEMKQGHGHSRTAHNRSSSSLRRKSDLTLVSKVRKVFLRKFLVNVQEVLLGSKLSILFLAIPFAVAAECTKFGRPWVFALSLLGLTPLAERVSFLTEQIAFYTGPTVGGLLNATCGNATELIISIFALIHQEVDVVKYSLLGSILSNLLLVLGTSLFCGGIANLRNEQNAKQVDVNALLLLLGLLCHVLPLMIRYAGNESKLIGTETLALSRGSSIVMLIAYISYLFFQLCSHRELFEASKDEEEDSSVVSDESAVIGFWSAFVWLVLMTGVIGPTAASDSWGLSIGFISVILLPIVGNAAEHAGAVIFAFKNKLLDISLGVALGSATQIATFVIPLSIIVAWIIGINMNFDFNLLETSCLALSIIVTTFALQDGTSHYLKGVVLLLCYLVIGAGLFIFRTPNDHADSETKISYHLSSNEKILKDLVP</sequence>
<feature type="transmembrane region" description="Helical" evidence="12">
    <location>
        <begin position="380"/>
        <end position="399"/>
    </location>
</feature>
<dbReference type="NCBIfam" id="TIGR00846">
    <property type="entry name" value="caca2"/>
    <property type="match status" value="1"/>
</dbReference>
<keyword evidence="11 12" id="KW-0472">Membrane</keyword>
<comment type="subcellular location">
    <subcellularLocation>
        <location evidence="1">Vacuole membrane</location>
        <topology evidence="1">Multi-pass membrane protein</topology>
    </subcellularLocation>
</comment>
<feature type="transmembrane region" description="Helical" evidence="12">
    <location>
        <begin position="406"/>
        <end position="426"/>
    </location>
</feature>
<comment type="similarity">
    <text evidence="2">Belongs to the Ca(2+):cation antiporter (CaCA) (TC 2.A.19) family. Cation/proton exchanger (CAX) subfamily.</text>
</comment>
<keyword evidence="7 12" id="KW-0812">Transmembrane</keyword>
<dbReference type="InterPro" id="IPR004798">
    <property type="entry name" value="CAX-like"/>
</dbReference>
<dbReference type="InterPro" id="IPR004713">
    <property type="entry name" value="CaH_exchang"/>
</dbReference>
<keyword evidence="15" id="KW-1185">Reference proteome</keyword>
<feature type="domain" description="Sodium/calcium exchanger membrane region" evidence="13">
    <location>
        <begin position="282"/>
        <end position="419"/>
    </location>
</feature>
<organism evidence="14 15">
    <name type="scientific">Olea europaea subsp. europaea</name>
    <dbReference type="NCBI Taxonomy" id="158383"/>
    <lineage>
        <taxon>Eukaryota</taxon>
        <taxon>Viridiplantae</taxon>
        <taxon>Streptophyta</taxon>
        <taxon>Embryophyta</taxon>
        <taxon>Tracheophyta</taxon>
        <taxon>Spermatophyta</taxon>
        <taxon>Magnoliopsida</taxon>
        <taxon>eudicotyledons</taxon>
        <taxon>Gunneridae</taxon>
        <taxon>Pentapetalae</taxon>
        <taxon>asterids</taxon>
        <taxon>lamiids</taxon>
        <taxon>Lamiales</taxon>
        <taxon>Oleaceae</taxon>
        <taxon>Oleeae</taxon>
        <taxon>Olea</taxon>
    </lineage>
</organism>
<feature type="transmembrane region" description="Helical" evidence="12">
    <location>
        <begin position="203"/>
        <end position="224"/>
    </location>
</feature>
<dbReference type="Pfam" id="PF01699">
    <property type="entry name" value="Na_Ca_ex"/>
    <property type="match status" value="2"/>
</dbReference>
<dbReference type="GO" id="GO:0015369">
    <property type="term" value="F:calcium:proton antiporter activity"/>
    <property type="evidence" value="ECO:0007669"/>
    <property type="project" value="UniProtKB-UniRule"/>
</dbReference>
<keyword evidence="10 12" id="KW-0406">Ion transport</keyword>
<feature type="transmembrane region" description="Helical" evidence="12">
    <location>
        <begin position="168"/>
        <end position="191"/>
    </location>
</feature>
<evidence type="ECO:0000256" key="1">
    <source>
        <dbReference type="ARBA" id="ARBA00004128"/>
    </source>
</evidence>
<evidence type="ECO:0000256" key="12">
    <source>
        <dbReference type="RuleBase" id="RU365028"/>
    </source>
</evidence>
<evidence type="ECO:0000256" key="10">
    <source>
        <dbReference type="ARBA" id="ARBA00023065"/>
    </source>
</evidence>
<name>A0A8S0RKW6_OLEEU</name>
<gene>
    <name evidence="14" type="ORF">OLEA9_A077850</name>
</gene>